<evidence type="ECO:0000313" key="3">
    <source>
        <dbReference type="EMBL" id="NML92211.1"/>
    </source>
</evidence>
<keyword evidence="2" id="KW-0472">Membrane</keyword>
<proteinExistence type="inferred from homology"/>
<accession>A0A7Y0G7R2</accession>
<sequence length="450" mass="47667">MLALLLATTGCAAVTRSTYKAPATPVGQAFDLTLSGSAATGTAPWWNNFDDRQLSAVVDEVLAANPNLAAAGLTLRQARLSSRLSRQNLFPSGSASASAGASKPLDGNGAGWNRSSSAALDASWEIDLFGRLDAAADAARWEAEATQSDLASTRLSLIGTTVTTWWQLAYANQTIALGEIGIERSRKSLQLVRRSYDAGAVSALSPREAEQDLASLEAQQTQLVQARVQALKTLAALMGRQGYDGPQPTALPDGELPTIPAGVPAQLLARRPDLAAAEQRLRGALATSDANVASYYPRFSLTGSLGGSSTSLTGFLSNPIASIGALFSLPELNPEKIRLGTAVARTTYRIAAEQFRTTFYNALRDTQIALSAREQYVQQAGALQAALVAAKAAEQLYQRQYDVGLIPLRTLIDARERTRTARTSVIQNRFNAIDAQIQVYQALGGDALAG</sequence>
<dbReference type="Gene3D" id="2.20.200.10">
    <property type="entry name" value="Outer membrane efflux proteins (OEP)"/>
    <property type="match status" value="1"/>
</dbReference>
<keyword evidence="2" id="KW-0812">Transmembrane</keyword>
<comment type="subcellular location">
    <subcellularLocation>
        <location evidence="2">Cell membrane</location>
        <topology evidence="2">Lipid-anchor</topology>
    </subcellularLocation>
</comment>
<organism evidence="3 4">
    <name type="scientific">Novosphingobium olei</name>
    <dbReference type="NCBI Taxonomy" id="2728851"/>
    <lineage>
        <taxon>Bacteria</taxon>
        <taxon>Pseudomonadati</taxon>
        <taxon>Pseudomonadota</taxon>
        <taxon>Alphaproteobacteria</taxon>
        <taxon>Sphingomonadales</taxon>
        <taxon>Sphingomonadaceae</taxon>
        <taxon>Novosphingobium</taxon>
    </lineage>
</organism>
<protein>
    <submittedName>
        <fullName evidence="3">Efflux transporter outer membrane subunit</fullName>
    </submittedName>
</protein>
<evidence type="ECO:0000256" key="2">
    <source>
        <dbReference type="RuleBase" id="RU362097"/>
    </source>
</evidence>
<dbReference type="Gene3D" id="1.20.1600.10">
    <property type="entry name" value="Outer membrane efflux proteins (OEP)"/>
    <property type="match status" value="1"/>
</dbReference>
<evidence type="ECO:0000313" key="4">
    <source>
        <dbReference type="Proteomes" id="UP000583556"/>
    </source>
</evidence>
<dbReference type="PANTHER" id="PTHR30203:SF32">
    <property type="entry name" value="CATION EFFLUX SYSTEM PROTEIN CUSC"/>
    <property type="match status" value="1"/>
</dbReference>
<comment type="similarity">
    <text evidence="1 2">Belongs to the outer membrane factor (OMF) (TC 1.B.17) family.</text>
</comment>
<dbReference type="AlphaFoldDB" id="A0A7Y0G7R2"/>
<dbReference type="GO" id="GO:0015562">
    <property type="term" value="F:efflux transmembrane transporter activity"/>
    <property type="evidence" value="ECO:0007669"/>
    <property type="project" value="InterPro"/>
</dbReference>
<keyword evidence="2" id="KW-0564">Palmitate</keyword>
<dbReference type="InterPro" id="IPR010131">
    <property type="entry name" value="MdtP/NodT-like"/>
</dbReference>
<gene>
    <name evidence="3" type="ORF">HHL27_00815</name>
</gene>
<dbReference type="InterPro" id="IPR003423">
    <property type="entry name" value="OMP_efflux"/>
</dbReference>
<keyword evidence="2" id="KW-1134">Transmembrane beta strand</keyword>
<dbReference type="SUPFAM" id="SSF56954">
    <property type="entry name" value="Outer membrane efflux proteins (OEP)"/>
    <property type="match status" value="1"/>
</dbReference>
<dbReference type="GO" id="GO:0005886">
    <property type="term" value="C:plasma membrane"/>
    <property type="evidence" value="ECO:0007669"/>
    <property type="project" value="UniProtKB-SubCell"/>
</dbReference>
<keyword evidence="4" id="KW-1185">Reference proteome</keyword>
<comment type="caution">
    <text evidence="3">The sequence shown here is derived from an EMBL/GenBank/DDBJ whole genome shotgun (WGS) entry which is preliminary data.</text>
</comment>
<reference evidence="3 4" key="1">
    <citation type="submission" date="2020-04" db="EMBL/GenBank/DDBJ databases">
        <title>Novosphingobium sp. TW-4 isolated from soil.</title>
        <authorList>
            <person name="Dahal R.H."/>
            <person name="Chaudhary D.K."/>
        </authorList>
    </citation>
    <scope>NUCLEOTIDE SEQUENCE [LARGE SCALE GENOMIC DNA]</scope>
    <source>
        <strain evidence="3 4">TW-4</strain>
    </source>
</reference>
<dbReference type="EMBL" id="JABBGM010000001">
    <property type="protein sequence ID" value="NML92211.1"/>
    <property type="molecule type" value="Genomic_DNA"/>
</dbReference>
<dbReference type="Pfam" id="PF02321">
    <property type="entry name" value="OEP"/>
    <property type="match status" value="2"/>
</dbReference>
<dbReference type="NCBIfam" id="TIGR01845">
    <property type="entry name" value="outer_NodT"/>
    <property type="match status" value="1"/>
</dbReference>
<keyword evidence="2" id="KW-0449">Lipoprotein</keyword>
<dbReference type="Proteomes" id="UP000583556">
    <property type="component" value="Unassembled WGS sequence"/>
</dbReference>
<dbReference type="PANTHER" id="PTHR30203">
    <property type="entry name" value="OUTER MEMBRANE CATION EFFLUX PROTEIN"/>
    <property type="match status" value="1"/>
</dbReference>
<name>A0A7Y0G7R2_9SPHN</name>
<evidence type="ECO:0000256" key="1">
    <source>
        <dbReference type="ARBA" id="ARBA00007613"/>
    </source>
</evidence>